<evidence type="ECO:0000256" key="2">
    <source>
        <dbReference type="ARBA" id="ARBA00022801"/>
    </source>
</evidence>
<feature type="region of interest" description="Disordered" evidence="5">
    <location>
        <begin position="845"/>
        <end position="883"/>
    </location>
</feature>
<feature type="compositionally biased region" description="Acidic residues" evidence="5">
    <location>
        <begin position="1273"/>
        <end position="1291"/>
    </location>
</feature>
<dbReference type="Pfam" id="PF00176">
    <property type="entry name" value="SNF2-rel_dom"/>
    <property type="match status" value="1"/>
</dbReference>
<protein>
    <recommendedName>
        <fullName evidence="6">RING-type domain-containing protein</fullName>
    </recommendedName>
</protein>
<feature type="domain" description="RING-type" evidence="6">
    <location>
        <begin position="638"/>
        <end position="673"/>
    </location>
</feature>
<feature type="region of interest" description="Disordered" evidence="5">
    <location>
        <begin position="304"/>
        <end position="332"/>
    </location>
</feature>
<evidence type="ECO:0000259" key="6">
    <source>
        <dbReference type="PROSITE" id="PS50089"/>
    </source>
</evidence>
<comment type="caution">
    <text evidence="7">The sequence shown here is derived from an EMBL/GenBank/DDBJ whole genome shotgun (WGS) entry which is preliminary data.</text>
</comment>
<dbReference type="OrthoDB" id="448448at2759"/>
<sequence>MAAEFLSLGDVFERLGNPAPEEEPCAYHAVLTGVEVEHDVLHLILHRLCARELRALGGTCRALRALAAQAQPPGLRLALYPHQRASLAWMLRQEASLPHRAGILADEPGLGKTITCSALLCATAGLWTQPEPCARAAAAARDEAAWAALTREYRHQAVCRALASLRSALPDEYALFAHGGRATAALLPGYAELVTAEPTDYASVASELAVKTYDTFASFEAALRAVTVNALTYWGSARARASPAAPRVHAAARALHDALPRALAKLRAPPAPPALLRSRCTLVVVPRPLLRHWREQLTWHVQRTRADGTGGGSGGAPLARGGDGGGEDERDEQGLEGEVIFDCFGDDGASAAAERLAAVAPSSRALIATAAALREMPDGGVERFRRASVLVTTAERLSTEERRHGCASELLRVRWLRLVVDEGHLIGAGAQTAAKAFLHRLAAERRWVLSGTPAREAASADGLRSLDALLAFLRHPLRSRFQRELARPFVRGAPGAADSLVRALRSCMVRHLKKYTALPTPIRRVVVLRCSTDERLAYNTIVAYVRANLVLTAMEGLERGAGWEASLLHPANGTSARRALDNVRETCNGGGEQVASLSAETMLETELLLRERYRASDAVVSRAQSFMRSAMRGDALRCEACGVVARLHLLFPHCGHVACAECVTPATRACPVCAAPLVELHYDKCERCDAPRCAHGCARVPHVENGIDAFAYLQPGFELGWLETRRERAAELLQRAVERAPTGATARAHERGAAPAAGGTRGSAGAAGAENAASSSMAGCAAAAAAAAPQAHSAAPAPTGAASGGAAHRVRSAARRAPQLLLPHSKAAYVIKQIEKLRAQADAAERTAAAAGRTSDAGGSRTPGPPYATPPRGRAPPGGGGGFGSGYNGPRCVVYADSRRSLNVLGHFLVLHFGEAAVAQFWGRYRGSELDKFRHRRVRTWRCNACPPRGSPAGAVGAASAWRDVEWPDQQCTGRHVRVRLELSPIVLLTAAGADAAAAAAALAAPSAPPVVRPACVKLIEEDVREHAIGVRWAVGQRVHVPLGVLAPALRQAAVAAGEAVGGWVRGVLEAFTRCNAPMPAGCALSERRVDCFVLLLARDGSHGLDLSMVTHLFLIDKIFDAQVEAQVVSRAFRMGAARAVTVEQLLMAGTVEELIHARTSRAPRAGDQTVAASSSCALDTPSAACKRPSALAEPSGQACKRPCVSGTCSPPCSVLSRDGEAPSSACAHGAAGEPSAGDAGHAPTAASNGRRRDDGRVQQLLRELAFLRAEDSEAGDGASEDCSPDADEFM</sequence>
<evidence type="ECO:0000256" key="5">
    <source>
        <dbReference type="SAM" id="MobiDB-lite"/>
    </source>
</evidence>
<dbReference type="Gene3D" id="3.40.50.300">
    <property type="entry name" value="P-loop containing nucleotide triphosphate hydrolases"/>
    <property type="match status" value="1"/>
</dbReference>
<dbReference type="InterPro" id="IPR001841">
    <property type="entry name" value="Znf_RING"/>
</dbReference>
<gene>
    <name evidence="7" type="ORF">KFE25_006056</name>
</gene>
<keyword evidence="2" id="KW-0378">Hydrolase</keyword>
<dbReference type="GO" id="GO:0016787">
    <property type="term" value="F:hydrolase activity"/>
    <property type="evidence" value="ECO:0007669"/>
    <property type="project" value="UniProtKB-KW"/>
</dbReference>
<evidence type="ECO:0000256" key="3">
    <source>
        <dbReference type="ARBA" id="ARBA00022840"/>
    </source>
</evidence>
<dbReference type="InterPro" id="IPR014001">
    <property type="entry name" value="Helicase_ATP-bd"/>
</dbReference>
<feature type="region of interest" description="Disordered" evidence="5">
    <location>
        <begin position="740"/>
        <end position="767"/>
    </location>
</feature>
<dbReference type="GO" id="GO:0008270">
    <property type="term" value="F:zinc ion binding"/>
    <property type="evidence" value="ECO:0007669"/>
    <property type="project" value="UniProtKB-KW"/>
</dbReference>
<feature type="region of interest" description="Disordered" evidence="5">
    <location>
        <begin position="1224"/>
        <end position="1291"/>
    </location>
</feature>
<keyword evidence="8" id="KW-1185">Reference proteome</keyword>
<feature type="compositionally biased region" description="Low complexity" evidence="5">
    <location>
        <begin position="753"/>
        <end position="767"/>
    </location>
</feature>
<reference evidence="7" key="1">
    <citation type="submission" date="2021-05" db="EMBL/GenBank/DDBJ databases">
        <title>The genome of the haptophyte Pavlova lutheri (Diacronema luteri, Pavlovales) - a model for lipid biosynthesis in eukaryotic algae.</title>
        <authorList>
            <person name="Hulatt C.J."/>
            <person name="Posewitz M.C."/>
        </authorList>
    </citation>
    <scope>NUCLEOTIDE SEQUENCE</scope>
    <source>
        <strain evidence="7">NIVA-4/92</strain>
    </source>
</reference>
<dbReference type="GO" id="GO:0006281">
    <property type="term" value="P:DNA repair"/>
    <property type="evidence" value="ECO:0007669"/>
    <property type="project" value="TreeGrafter"/>
</dbReference>
<evidence type="ECO:0000256" key="4">
    <source>
        <dbReference type="PROSITE-ProRule" id="PRU00175"/>
    </source>
</evidence>
<name>A0A8J5XID7_DIALT</name>
<dbReference type="GO" id="GO:0008094">
    <property type="term" value="F:ATP-dependent activity, acting on DNA"/>
    <property type="evidence" value="ECO:0007669"/>
    <property type="project" value="TreeGrafter"/>
</dbReference>
<evidence type="ECO:0000256" key="1">
    <source>
        <dbReference type="ARBA" id="ARBA00022741"/>
    </source>
</evidence>
<proteinExistence type="predicted"/>
<dbReference type="GO" id="GO:0005524">
    <property type="term" value="F:ATP binding"/>
    <property type="evidence" value="ECO:0007669"/>
    <property type="project" value="UniProtKB-KW"/>
</dbReference>
<keyword evidence="4" id="KW-0863">Zinc-finger</keyword>
<dbReference type="PROSITE" id="PS50089">
    <property type="entry name" value="ZF_RING_2"/>
    <property type="match status" value="1"/>
</dbReference>
<dbReference type="Gene3D" id="3.40.50.10810">
    <property type="entry name" value="Tandem AAA-ATPase domain"/>
    <property type="match status" value="2"/>
</dbReference>
<keyword evidence="4" id="KW-0862">Zinc</keyword>
<dbReference type="SUPFAM" id="SSF52540">
    <property type="entry name" value="P-loop containing nucleoside triphosphate hydrolases"/>
    <property type="match status" value="2"/>
</dbReference>
<dbReference type="InterPro" id="IPR050628">
    <property type="entry name" value="SNF2_RAD54_helicase_TF"/>
</dbReference>
<evidence type="ECO:0000313" key="8">
    <source>
        <dbReference type="Proteomes" id="UP000751190"/>
    </source>
</evidence>
<keyword evidence="1" id="KW-0547">Nucleotide-binding</keyword>
<dbReference type="SMART" id="SM00487">
    <property type="entry name" value="DEXDc"/>
    <property type="match status" value="1"/>
</dbReference>
<dbReference type="InterPro" id="IPR038718">
    <property type="entry name" value="SNF2-like_sf"/>
</dbReference>
<dbReference type="PANTHER" id="PTHR45626">
    <property type="entry name" value="TRANSCRIPTION TERMINATION FACTOR 2-RELATED"/>
    <property type="match status" value="1"/>
</dbReference>
<dbReference type="Proteomes" id="UP000751190">
    <property type="component" value="Unassembled WGS sequence"/>
</dbReference>
<dbReference type="InterPro" id="IPR000330">
    <property type="entry name" value="SNF2_N"/>
</dbReference>
<dbReference type="EMBL" id="JAGTXO010000002">
    <property type="protein sequence ID" value="KAG8469601.1"/>
    <property type="molecule type" value="Genomic_DNA"/>
</dbReference>
<evidence type="ECO:0000313" key="7">
    <source>
        <dbReference type="EMBL" id="KAG8469601.1"/>
    </source>
</evidence>
<keyword evidence="3" id="KW-0067">ATP-binding</keyword>
<dbReference type="OMA" id="HRLCARE"/>
<accession>A0A8J5XID7</accession>
<dbReference type="InterPro" id="IPR027417">
    <property type="entry name" value="P-loop_NTPase"/>
</dbReference>
<keyword evidence="4" id="KW-0479">Metal-binding</keyword>
<organism evidence="7 8">
    <name type="scientific">Diacronema lutheri</name>
    <name type="common">Unicellular marine alga</name>
    <name type="synonym">Monochrysis lutheri</name>
    <dbReference type="NCBI Taxonomy" id="2081491"/>
    <lineage>
        <taxon>Eukaryota</taxon>
        <taxon>Haptista</taxon>
        <taxon>Haptophyta</taxon>
        <taxon>Pavlovophyceae</taxon>
        <taxon>Pavlovales</taxon>
        <taxon>Pavlovaceae</taxon>
        <taxon>Diacronema</taxon>
    </lineage>
</organism>
<dbReference type="PANTHER" id="PTHR45626:SF14">
    <property type="entry name" value="ATP-DEPENDENT DNA HELICASE (EUROFUNG)"/>
    <property type="match status" value="1"/>
</dbReference>
<dbReference type="GO" id="GO:0005634">
    <property type="term" value="C:nucleus"/>
    <property type="evidence" value="ECO:0007669"/>
    <property type="project" value="TreeGrafter"/>
</dbReference>